<evidence type="ECO:0000259" key="1">
    <source>
        <dbReference type="Pfam" id="PF09995"/>
    </source>
</evidence>
<dbReference type="GO" id="GO:0016491">
    <property type="term" value="F:oxidoreductase activity"/>
    <property type="evidence" value="ECO:0007669"/>
    <property type="project" value="InterPro"/>
</dbReference>
<dbReference type="Proteomes" id="UP000309984">
    <property type="component" value="Unassembled WGS sequence"/>
</dbReference>
<sequence length="355" mass="40227">MTGTDTDGIAPDATGVVDLQAAYPPRGSGRARCARSTPLKLTDLLTTVGAFNNVANIVMQLSLPPVGHGVNESHVASGSPRRRPVKRARTTQLYLTVALMGNEADRTALREELRQVHTPVHSTYESPVKYSANAKDLQLWVAACLFRYYIDQYTILYGSLPVEQLDHLVQEGAALATGVNVPQRDWPQNWLQFEQYWRDMLPRMAIAQPVRDDFESLADLTFLAEAWGWRGALVARMLGRQFHFLTRATLPPFFRELMGWDWTAADQHRFDHVLRLIRPIDRVLNPLLIAVLYRLYLVDYRIRRLIGSTALGPLRLSEVAIKDGGGYRESARRRARLPRLRERGATARSGRHQHK</sequence>
<name>A0AA94RBZ9_9MYCO</name>
<evidence type="ECO:0000313" key="2">
    <source>
        <dbReference type="EMBL" id="TLH65081.1"/>
    </source>
</evidence>
<dbReference type="EMBL" id="POTM01000046">
    <property type="protein sequence ID" value="TLH65081.1"/>
    <property type="molecule type" value="Genomic_DNA"/>
</dbReference>
<gene>
    <name evidence="2" type="ORF">C1S79_17840</name>
</gene>
<comment type="caution">
    <text evidence="2">The sequence shown here is derived from an EMBL/GenBank/DDBJ whole genome shotgun (WGS) entry which is preliminary data.</text>
</comment>
<reference evidence="2 3" key="1">
    <citation type="submission" date="2018-01" db="EMBL/GenBank/DDBJ databases">
        <title>Comparative genomics of Mycobacterium mucogenicum and Mycobacterium neoaurum clade members emphasizing tRNA and non-coding RNA.</title>
        <authorList>
            <person name="Behra P.R.K."/>
            <person name="Pettersson B.M.F."/>
            <person name="Das S."/>
            <person name="Dasgupta S."/>
            <person name="Kirsebom L.A."/>
        </authorList>
    </citation>
    <scope>NUCLEOTIDE SEQUENCE [LARGE SCALE GENOMIC DNA]</scope>
    <source>
        <strain evidence="2 3">DSM 45104</strain>
    </source>
</reference>
<accession>A0AA94RBZ9</accession>
<dbReference type="AlphaFoldDB" id="A0AA94RBZ9"/>
<organism evidence="2 3">
    <name type="scientific">Mycolicibacterium phocaicum</name>
    <dbReference type="NCBI Taxonomy" id="319706"/>
    <lineage>
        <taxon>Bacteria</taxon>
        <taxon>Bacillati</taxon>
        <taxon>Actinomycetota</taxon>
        <taxon>Actinomycetes</taxon>
        <taxon>Mycobacteriales</taxon>
        <taxon>Mycobacteriaceae</taxon>
        <taxon>Mycolicibacterium</taxon>
    </lineage>
</organism>
<protein>
    <recommendedName>
        <fullName evidence="1">ER-bound oxygenase mpaB/mpaB'/Rubber oxygenase catalytic domain-containing protein</fullName>
    </recommendedName>
</protein>
<dbReference type="PANTHER" id="PTHR36151">
    <property type="entry name" value="BLR2777 PROTEIN"/>
    <property type="match status" value="1"/>
</dbReference>
<dbReference type="InterPro" id="IPR018713">
    <property type="entry name" value="MPAB/Lcp_cat_dom"/>
</dbReference>
<dbReference type="Pfam" id="PF09995">
    <property type="entry name" value="MPAB_Lcp_cat"/>
    <property type="match status" value="1"/>
</dbReference>
<evidence type="ECO:0000313" key="3">
    <source>
        <dbReference type="Proteomes" id="UP000309984"/>
    </source>
</evidence>
<proteinExistence type="predicted"/>
<keyword evidence="3" id="KW-1185">Reference proteome</keyword>
<dbReference type="PANTHER" id="PTHR36151:SF3">
    <property type="entry name" value="ER-BOUND OXYGENASE MPAB_MPAB'_RUBBER OXYGENASE CATALYTIC DOMAIN-CONTAINING PROTEIN"/>
    <property type="match status" value="1"/>
</dbReference>
<feature type="domain" description="ER-bound oxygenase mpaB/mpaB'/Rubber oxygenase catalytic" evidence="1">
    <location>
        <begin position="51"/>
        <end position="278"/>
    </location>
</feature>